<gene>
    <name evidence="1" type="ORF">KIW84_074741</name>
</gene>
<dbReference type="AlphaFoldDB" id="A0A9D4VT67"/>
<comment type="caution">
    <text evidence="1">The sequence shown here is derived from an EMBL/GenBank/DDBJ whole genome shotgun (WGS) entry which is preliminary data.</text>
</comment>
<organism evidence="1 2">
    <name type="scientific">Pisum sativum</name>
    <name type="common">Garden pea</name>
    <name type="synonym">Lathyrus oleraceus</name>
    <dbReference type="NCBI Taxonomy" id="3888"/>
    <lineage>
        <taxon>Eukaryota</taxon>
        <taxon>Viridiplantae</taxon>
        <taxon>Streptophyta</taxon>
        <taxon>Embryophyta</taxon>
        <taxon>Tracheophyta</taxon>
        <taxon>Spermatophyta</taxon>
        <taxon>Magnoliopsida</taxon>
        <taxon>eudicotyledons</taxon>
        <taxon>Gunneridae</taxon>
        <taxon>Pentapetalae</taxon>
        <taxon>rosids</taxon>
        <taxon>fabids</taxon>
        <taxon>Fabales</taxon>
        <taxon>Fabaceae</taxon>
        <taxon>Papilionoideae</taxon>
        <taxon>50 kb inversion clade</taxon>
        <taxon>NPAAA clade</taxon>
        <taxon>Hologalegina</taxon>
        <taxon>IRL clade</taxon>
        <taxon>Fabeae</taxon>
        <taxon>Lathyrus</taxon>
    </lineage>
</organism>
<dbReference type="EMBL" id="JAMSHJ010000007">
    <property type="protein sequence ID" value="KAI5389201.1"/>
    <property type="molecule type" value="Genomic_DNA"/>
</dbReference>
<dbReference type="Proteomes" id="UP001058974">
    <property type="component" value="Chromosome 7"/>
</dbReference>
<dbReference type="Gramene" id="Psat07G0474100-T1">
    <property type="protein sequence ID" value="KAI5389201.1"/>
    <property type="gene ID" value="KIW84_074741"/>
</dbReference>
<accession>A0A9D4VT67</accession>
<evidence type="ECO:0000313" key="1">
    <source>
        <dbReference type="EMBL" id="KAI5389201.1"/>
    </source>
</evidence>
<name>A0A9D4VT67_PEA</name>
<sequence length="369" mass="42540">MDNLPCECIIYVLTALDNMSHVFPGIQTEEVSDDQVDVLMYFPVFRPKEFPTIRSMYSWHSGQFSGIQTEGVSDDQVDVLMALRPIFRYSDRRSFRRSGRCTHGTQANFPVFRPKEFPTIRSMYSWHSGQFSGIQTEEVSDDQVDVLMFFPVFRPKKFPTIRSMYLCFSGIQTEGVSDDQVDVLMALRPIFRYSDRRSFRRSDRCTHGTQANFPVFRPKEFPTIRSMYSWHSGQFSGIQTEGVSDDQVDVLMALRPIFQYSDRRSFRRSGRCTYGTQANFPVFRPKWHPGQFPMFQIDIKSLIHRCSVFRLTSGAQAVVIPVLPFILVSRSTFSVSSVQISTVLWYSIPVYPESLTAIALIRSGSQLIE</sequence>
<protein>
    <submittedName>
        <fullName evidence="1">Uncharacterized protein</fullName>
    </submittedName>
</protein>
<evidence type="ECO:0000313" key="2">
    <source>
        <dbReference type="Proteomes" id="UP001058974"/>
    </source>
</evidence>
<reference evidence="1 2" key="1">
    <citation type="journal article" date="2022" name="Nat. Genet.">
        <title>Improved pea reference genome and pan-genome highlight genomic features and evolutionary characteristics.</title>
        <authorList>
            <person name="Yang T."/>
            <person name="Liu R."/>
            <person name="Luo Y."/>
            <person name="Hu S."/>
            <person name="Wang D."/>
            <person name="Wang C."/>
            <person name="Pandey M.K."/>
            <person name="Ge S."/>
            <person name="Xu Q."/>
            <person name="Li N."/>
            <person name="Li G."/>
            <person name="Huang Y."/>
            <person name="Saxena R.K."/>
            <person name="Ji Y."/>
            <person name="Li M."/>
            <person name="Yan X."/>
            <person name="He Y."/>
            <person name="Liu Y."/>
            <person name="Wang X."/>
            <person name="Xiang C."/>
            <person name="Varshney R.K."/>
            <person name="Ding H."/>
            <person name="Gao S."/>
            <person name="Zong X."/>
        </authorList>
    </citation>
    <scope>NUCLEOTIDE SEQUENCE [LARGE SCALE GENOMIC DNA]</scope>
    <source>
        <strain evidence="1 2">cv. Zhongwan 6</strain>
    </source>
</reference>
<keyword evidence="2" id="KW-1185">Reference proteome</keyword>
<proteinExistence type="predicted"/>